<reference evidence="1 2" key="1">
    <citation type="submission" date="2017-05" db="EMBL/GenBank/DDBJ databases">
        <title>Genomic insights into alkan degradation activity of Oleiphilus messinensis.</title>
        <authorList>
            <person name="Kozyavkin S.A."/>
            <person name="Slesarev A.I."/>
            <person name="Golyshin P.N."/>
            <person name="Korzhenkov A."/>
            <person name="Golyshina O.N."/>
            <person name="Toshchakov S.V."/>
        </authorList>
    </citation>
    <scope>NUCLEOTIDE SEQUENCE [LARGE SCALE GENOMIC DNA]</scope>
    <source>
        <strain evidence="1 2">ME102</strain>
    </source>
</reference>
<dbReference type="KEGG" id="ome:OLMES_3916"/>
<evidence type="ECO:0008006" key="3">
    <source>
        <dbReference type="Google" id="ProtNLM"/>
    </source>
</evidence>
<protein>
    <recommendedName>
        <fullName evidence="3">Oxidoreductase molybdopterin-binding domain-containing protein</fullName>
    </recommendedName>
</protein>
<dbReference type="AlphaFoldDB" id="A0A1Y0IDS5"/>
<name>A0A1Y0IDS5_9GAMM</name>
<dbReference type="Proteomes" id="UP000196027">
    <property type="component" value="Chromosome"/>
</dbReference>
<keyword evidence="2" id="KW-1185">Reference proteome</keyword>
<accession>A0A1Y0IDS5</accession>
<dbReference type="SUPFAM" id="SSF56524">
    <property type="entry name" value="Oxidoreductase molybdopterin-binding domain"/>
    <property type="match status" value="1"/>
</dbReference>
<evidence type="ECO:0000313" key="1">
    <source>
        <dbReference type="EMBL" id="ARU57936.1"/>
    </source>
</evidence>
<sequence length="186" mass="20910">MFVFNGVQLRVLCLLLLLIGVGCLSLIVRAASDSHSGSVTNALSKPEGRVVLTVTGSIGITNGDGTAEFDRAMLQRKVQHDIRTQVPWLEGKYRFTGPLMRDLLSDLDATGKSLRIRAMDGYSVVIPVSDFSRYNVILAISRDGERMRVRDRGPTWIMYPFDAAPELKQELYYRRSIWQIVSIEVF</sequence>
<evidence type="ECO:0000313" key="2">
    <source>
        <dbReference type="Proteomes" id="UP000196027"/>
    </source>
</evidence>
<proteinExistence type="predicted"/>
<organism evidence="1 2">
    <name type="scientific">Oleiphilus messinensis</name>
    <dbReference type="NCBI Taxonomy" id="141451"/>
    <lineage>
        <taxon>Bacteria</taxon>
        <taxon>Pseudomonadati</taxon>
        <taxon>Pseudomonadota</taxon>
        <taxon>Gammaproteobacteria</taxon>
        <taxon>Oceanospirillales</taxon>
        <taxon>Oleiphilaceae</taxon>
        <taxon>Oleiphilus</taxon>
    </lineage>
</organism>
<dbReference type="InterPro" id="IPR036374">
    <property type="entry name" value="OxRdtase_Mopterin-bd_sf"/>
</dbReference>
<dbReference type="RefSeq" id="WP_232465150.1">
    <property type="nucleotide sequence ID" value="NZ_CP021425.1"/>
</dbReference>
<gene>
    <name evidence="1" type="ORF">OLMES_3916</name>
</gene>
<dbReference type="EMBL" id="CP021425">
    <property type="protein sequence ID" value="ARU57936.1"/>
    <property type="molecule type" value="Genomic_DNA"/>
</dbReference>